<dbReference type="GO" id="GO:0035438">
    <property type="term" value="F:cyclic-di-GMP binding"/>
    <property type="evidence" value="ECO:0007669"/>
    <property type="project" value="InterPro"/>
</dbReference>
<evidence type="ECO:0000259" key="1">
    <source>
        <dbReference type="Pfam" id="PF07238"/>
    </source>
</evidence>
<sequence length="101" mass="11009">MLGSDDHRNFMRMSVNADAKVVIGYDEGGEHEQVLDAVCLDLSATGASLQVEPPVAEGERIVIYIKAGEKFPAFKALAEVLRSQRLEEGGYQLGCKITQLL</sequence>
<dbReference type="SUPFAM" id="SSF141371">
    <property type="entry name" value="PilZ domain-like"/>
    <property type="match status" value="1"/>
</dbReference>
<dbReference type="EMBL" id="PIPS01000001">
    <property type="protein sequence ID" value="RUO44612.1"/>
    <property type="molecule type" value="Genomic_DNA"/>
</dbReference>
<evidence type="ECO:0000313" key="3">
    <source>
        <dbReference type="Proteomes" id="UP000286680"/>
    </source>
</evidence>
<reference evidence="3" key="1">
    <citation type="journal article" date="2018" name="Front. Microbiol.">
        <title>Genome-Based Analysis Reveals the Taxonomy and Diversity of the Family Idiomarinaceae.</title>
        <authorList>
            <person name="Liu Y."/>
            <person name="Lai Q."/>
            <person name="Shao Z."/>
        </authorList>
    </citation>
    <scope>NUCLEOTIDE SEQUENCE [LARGE SCALE GENOMIC DNA]</scope>
    <source>
        <strain evidence="3">SN-14</strain>
    </source>
</reference>
<name>A0AA94JDB3_9GAMM</name>
<dbReference type="Gene3D" id="2.40.10.220">
    <property type="entry name" value="predicted glycosyltransferase like domains"/>
    <property type="match status" value="1"/>
</dbReference>
<protein>
    <submittedName>
        <fullName evidence="2">PilZ domain-containing protein</fullName>
    </submittedName>
</protein>
<dbReference type="InterPro" id="IPR009875">
    <property type="entry name" value="PilZ_domain"/>
</dbReference>
<gene>
    <name evidence="2" type="ORF">CWE23_00820</name>
</gene>
<dbReference type="RefSeq" id="WP_105306250.1">
    <property type="nucleotide sequence ID" value="NZ_PIPS01000001.1"/>
</dbReference>
<organism evidence="2 3">
    <name type="scientific">Idiomarina aquatica</name>
    <dbReference type="NCBI Taxonomy" id="1327752"/>
    <lineage>
        <taxon>Bacteria</taxon>
        <taxon>Pseudomonadati</taxon>
        <taxon>Pseudomonadota</taxon>
        <taxon>Gammaproteobacteria</taxon>
        <taxon>Alteromonadales</taxon>
        <taxon>Idiomarinaceae</taxon>
        <taxon>Idiomarina</taxon>
    </lineage>
</organism>
<proteinExistence type="predicted"/>
<dbReference type="AlphaFoldDB" id="A0AA94JDB3"/>
<comment type="caution">
    <text evidence="2">The sequence shown here is derived from an EMBL/GenBank/DDBJ whole genome shotgun (WGS) entry which is preliminary data.</text>
</comment>
<dbReference type="Pfam" id="PF07238">
    <property type="entry name" value="PilZ"/>
    <property type="match status" value="1"/>
</dbReference>
<dbReference type="Proteomes" id="UP000286680">
    <property type="component" value="Unassembled WGS sequence"/>
</dbReference>
<evidence type="ECO:0000313" key="2">
    <source>
        <dbReference type="EMBL" id="RUO44612.1"/>
    </source>
</evidence>
<feature type="domain" description="PilZ" evidence="1">
    <location>
        <begin position="7"/>
        <end position="99"/>
    </location>
</feature>
<keyword evidence="3" id="KW-1185">Reference proteome</keyword>
<accession>A0AA94JDB3</accession>